<dbReference type="PROSITE" id="PS51462">
    <property type="entry name" value="NUDIX"/>
    <property type="match status" value="1"/>
</dbReference>
<dbReference type="Pfam" id="PF00293">
    <property type="entry name" value="NUDIX"/>
    <property type="match status" value="1"/>
</dbReference>
<evidence type="ECO:0000313" key="2">
    <source>
        <dbReference type="EMBL" id="VAW01222.1"/>
    </source>
</evidence>
<dbReference type="EMBL" id="UOEK01000205">
    <property type="protein sequence ID" value="VAW01222.1"/>
    <property type="molecule type" value="Genomic_DNA"/>
</dbReference>
<dbReference type="AlphaFoldDB" id="A0A3B0SFA4"/>
<dbReference type="Gene3D" id="3.90.79.10">
    <property type="entry name" value="Nucleoside Triphosphate Pyrophosphohydrolase"/>
    <property type="match status" value="1"/>
</dbReference>
<name>A0A3B0SFA4_9ZZZZ</name>
<organism evidence="2">
    <name type="scientific">hydrothermal vent metagenome</name>
    <dbReference type="NCBI Taxonomy" id="652676"/>
    <lineage>
        <taxon>unclassified sequences</taxon>
        <taxon>metagenomes</taxon>
        <taxon>ecological metagenomes</taxon>
    </lineage>
</organism>
<dbReference type="InterPro" id="IPR000086">
    <property type="entry name" value="NUDIX_hydrolase_dom"/>
</dbReference>
<dbReference type="PANTHER" id="PTHR43736:SF1">
    <property type="entry name" value="DIHYDRONEOPTERIN TRIPHOSPHATE DIPHOSPHATASE"/>
    <property type="match status" value="1"/>
</dbReference>
<sequence>MDNSAALASLQSFSATLDEQHALKEMIALITDTDAPFSDAQFVPGHITASGFVVDPDRRAMLLIHHGKLGIWIQPGGHVEQVDASLEAAARREVVEETAVRLASREGLLFDVDAHEIPQRGAQPAHVHFDVRFAFAALSQDLTQSEEVRAAEWVGFDDVLCGPYQESVKRPATKLLTMVMNPTSDFYR</sequence>
<proteinExistence type="predicted"/>
<feature type="domain" description="Nudix hydrolase" evidence="1">
    <location>
        <begin position="44"/>
        <end position="177"/>
    </location>
</feature>
<evidence type="ECO:0000259" key="1">
    <source>
        <dbReference type="PROSITE" id="PS51462"/>
    </source>
</evidence>
<protein>
    <recommendedName>
        <fullName evidence="1">Nudix hydrolase domain-containing protein</fullName>
    </recommendedName>
</protein>
<accession>A0A3B0SFA4</accession>
<dbReference type="SUPFAM" id="SSF55811">
    <property type="entry name" value="Nudix"/>
    <property type="match status" value="1"/>
</dbReference>
<gene>
    <name evidence="2" type="ORF">MNBD_ACTINO02-80</name>
</gene>
<dbReference type="InterPro" id="IPR015797">
    <property type="entry name" value="NUDIX_hydrolase-like_dom_sf"/>
</dbReference>
<dbReference type="CDD" id="cd03674">
    <property type="entry name" value="NUDIX_Hydrolase"/>
    <property type="match status" value="1"/>
</dbReference>
<dbReference type="PANTHER" id="PTHR43736">
    <property type="entry name" value="ADP-RIBOSE PYROPHOSPHATASE"/>
    <property type="match status" value="1"/>
</dbReference>
<reference evidence="2" key="1">
    <citation type="submission" date="2018-06" db="EMBL/GenBank/DDBJ databases">
        <authorList>
            <person name="Zhirakovskaya E."/>
        </authorList>
    </citation>
    <scope>NUCLEOTIDE SEQUENCE</scope>
</reference>